<dbReference type="Proteomes" id="UP001516400">
    <property type="component" value="Unassembled WGS sequence"/>
</dbReference>
<feature type="domain" description="ACAD9/ACADV-like C-terminal" evidence="3">
    <location>
        <begin position="135"/>
        <end position="232"/>
    </location>
</feature>
<dbReference type="Gene3D" id="1.20.140.10">
    <property type="entry name" value="Butyryl-CoA Dehydrogenase, subunit A, domain 3"/>
    <property type="match status" value="1"/>
</dbReference>
<dbReference type="EMBL" id="JABFTP020000185">
    <property type="protein sequence ID" value="KAL3288550.1"/>
    <property type="molecule type" value="Genomic_DNA"/>
</dbReference>
<sequence length="262" mass="30077">MIYLTSGLMSTFEDQDCELESLITKVYSSELALKSTEIGFSLLGISSINSEHFCQKLHQEALSNFCLYEHENMMRILIALFGLQYSGKQIGETVKKLRNPFFNGPFVLKKLWQNRKLHKDDPKLTIGLKNHLHPSCQEAANLIEYSILRLMLATETLFGRHGIDILNNHCQLRRLANVAIQIYAMIACVTRASRSYCIGLQHSDLEILISKVICKNGTDLVKKNVSEILYEYDNADRMWGVLTDNLYKSKNYYFAHPLARNF</sequence>
<evidence type="ECO:0000259" key="3">
    <source>
        <dbReference type="Pfam" id="PF21343"/>
    </source>
</evidence>
<keyword evidence="1" id="KW-0809">Transit peptide</keyword>
<keyword evidence="5" id="KW-1185">Reference proteome</keyword>
<dbReference type="AlphaFoldDB" id="A0ABD2PCL6"/>
<gene>
    <name evidence="4" type="ORF">HHI36_002989</name>
</gene>
<evidence type="ECO:0000256" key="1">
    <source>
        <dbReference type="ARBA" id="ARBA00022946"/>
    </source>
</evidence>
<reference evidence="4 5" key="1">
    <citation type="journal article" date="2021" name="BMC Biol.">
        <title>Horizontally acquired antibacterial genes associated with adaptive radiation of ladybird beetles.</title>
        <authorList>
            <person name="Li H.S."/>
            <person name="Tang X.F."/>
            <person name="Huang Y.H."/>
            <person name="Xu Z.Y."/>
            <person name="Chen M.L."/>
            <person name="Du X.Y."/>
            <person name="Qiu B.Y."/>
            <person name="Chen P.T."/>
            <person name="Zhang W."/>
            <person name="Slipinski A."/>
            <person name="Escalona H.E."/>
            <person name="Waterhouse R.M."/>
            <person name="Zwick A."/>
            <person name="Pang H."/>
        </authorList>
    </citation>
    <scope>NUCLEOTIDE SEQUENCE [LARGE SCALE GENOMIC DNA]</scope>
    <source>
        <strain evidence="4">SYSU2018</strain>
    </source>
</reference>
<proteinExistence type="predicted"/>
<dbReference type="InterPro" id="IPR049448">
    <property type="entry name" value="ACAD9/ACADV-like_C"/>
</dbReference>
<name>A0ABD2PCL6_9CUCU</name>
<accession>A0ABD2PCL6</accession>
<dbReference type="GO" id="GO:0016491">
    <property type="term" value="F:oxidoreductase activity"/>
    <property type="evidence" value="ECO:0007669"/>
    <property type="project" value="UniProtKB-KW"/>
</dbReference>
<evidence type="ECO:0000256" key="2">
    <source>
        <dbReference type="ARBA" id="ARBA00023002"/>
    </source>
</evidence>
<organism evidence="4 5">
    <name type="scientific">Cryptolaemus montrouzieri</name>
    <dbReference type="NCBI Taxonomy" id="559131"/>
    <lineage>
        <taxon>Eukaryota</taxon>
        <taxon>Metazoa</taxon>
        <taxon>Ecdysozoa</taxon>
        <taxon>Arthropoda</taxon>
        <taxon>Hexapoda</taxon>
        <taxon>Insecta</taxon>
        <taxon>Pterygota</taxon>
        <taxon>Neoptera</taxon>
        <taxon>Endopterygota</taxon>
        <taxon>Coleoptera</taxon>
        <taxon>Polyphaga</taxon>
        <taxon>Cucujiformia</taxon>
        <taxon>Coccinelloidea</taxon>
        <taxon>Coccinellidae</taxon>
        <taxon>Scymninae</taxon>
        <taxon>Scymnini</taxon>
        <taxon>Cryptolaemus</taxon>
    </lineage>
</organism>
<keyword evidence="2" id="KW-0560">Oxidoreductase</keyword>
<comment type="caution">
    <text evidence="4">The sequence shown here is derived from an EMBL/GenBank/DDBJ whole genome shotgun (WGS) entry which is preliminary data.</text>
</comment>
<dbReference type="Pfam" id="PF21343">
    <property type="entry name" value="ACAD9-ACADV_C"/>
    <property type="match status" value="1"/>
</dbReference>
<evidence type="ECO:0000313" key="4">
    <source>
        <dbReference type="EMBL" id="KAL3288550.1"/>
    </source>
</evidence>
<evidence type="ECO:0000313" key="5">
    <source>
        <dbReference type="Proteomes" id="UP001516400"/>
    </source>
</evidence>
<protein>
    <recommendedName>
        <fullName evidence="3">ACAD9/ACADV-like C-terminal domain-containing protein</fullName>
    </recommendedName>
</protein>